<evidence type="ECO:0000313" key="4">
    <source>
        <dbReference type="Proteomes" id="UP000250140"/>
    </source>
</evidence>
<evidence type="ECO:0000256" key="1">
    <source>
        <dbReference type="SAM" id="MobiDB-lite"/>
    </source>
</evidence>
<sequence length="176" mass="20198">MNDGNDLSNDLPARIDRAPTAKPTHNPLKTPRSIRLLRLDIITPKPGYSIADGWTLDQVDIITSNEQVKNIENIYLMPRVETFELDSCPPYLALSYTWGDPIRRDLNGNEDASRQPHQMTRYNFGSGFFNIPLSLNHAINQLAVSEAYRCRWLWMDAICIDRVGHEPYQTKRLQSV</sequence>
<dbReference type="InterPro" id="IPR010730">
    <property type="entry name" value="HET"/>
</dbReference>
<dbReference type="Pfam" id="PF06985">
    <property type="entry name" value="HET"/>
    <property type="match status" value="1"/>
</dbReference>
<dbReference type="Proteomes" id="UP000250140">
    <property type="component" value="Unassembled WGS sequence"/>
</dbReference>
<dbReference type="PANTHER" id="PTHR24148:SF73">
    <property type="entry name" value="HET DOMAIN PROTEIN (AFU_ORTHOLOGUE AFUA_8G01020)"/>
    <property type="match status" value="1"/>
</dbReference>
<name>A0A8E2EN26_9PEZI</name>
<dbReference type="InterPro" id="IPR052895">
    <property type="entry name" value="HetReg/Transcr_Mod"/>
</dbReference>
<dbReference type="EMBL" id="KV751078">
    <property type="protein sequence ID" value="OCL01752.1"/>
    <property type="molecule type" value="Genomic_DNA"/>
</dbReference>
<proteinExistence type="predicted"/>
<evidence type="ECO:0000259" key="2">
    <source>
        <dbReference type="Pfam" id="PF06985"/>
    </source>
</evidence>
<dbReference type="AlphaFoldDB" id="A0A8E2EN26"/>
<protein>
    <recommendedName>
        <fullName evidence="2">Heterokaryon incompatibility domain-containing protein</fullName>
    </recommendedName>
</protein>
<keyword evidence="4" id="KW-1185">Reference proteome</keyword>
<accession>A0A8E2EN26</accession>
<gene>
    <name evidence="3" type="ORF">AOQ84DRAFT_383406</name>
</gene>
<evidence type="ECO:0000313" key="3">
    <source>
        <dbReference type="EMBL" id="OCL01752.1"/>
    </source>
</evidence>
<organism evidence="3 4">
    <name type="scientific">Glonium stellatum</name>
    <dbReference type="NCBI Taxonomy" id="574774"/>
    <lineage>
        <taxon>Eukaryota</taxon>
        <taxon>Fungi</taxon>
        <taxon>Dikarya</taxon>
        <taxon>Ascomycota</taxon>
        <taxon>Pezizomycotina</taxon>
        <taxon>Dothideomycetes</taxon>
        <taxon>Pleosporomycetidae</taxon>
        <taxon>Gloniales</taxon>
        <taxon>Gloniaceae</taxon>
        <taxon>Glonium</taxon>
    </lineage>
</organism>
<reference evidence="3 4" key="1">
    <citation type="journal article" date="2016" name="Nat. Commun.">
        <title>Ectomycorrhizal ecology is imprinted in the genome of the dominant symbiotic fungus Cenococcum geophilum.</title>
        <authorList>
            <consortium name="DOE Joint Genome Institute"/>
            <person name="Peter M."/>
            <person name="Kohler A."/>
            <person name="Ohm R.A."/>
            <person name="Kuo A."/>
            <person name="Krutzmann J."/>
            <person name="Morin E."/>
            <person name="Arend M."/>
            <person name="Barry K.W."/>
            <person name="Binder M."/>
            <person name="Choi C."/>
            <person name="Clum A."/>
            <person name="Copeland A."/>
            <person name="Grisel N."/>
            <person name="Haridas S."/>
            <person name="Kipfer T."/>
            <person name="LaButti K."/>
            <person name="Lindquist E."/>
            <person name="Lipzen A."/>
            <person name="Maire R."/>
            <person name="Meier B."/>
            <person name="Mihaltcheva S."/>
            <person name="Molinier V."/>
            <person name="Murat C."/>
            <person name="Poggeler S."/>
            <person name="Quandt C.A."/>
            <person name="Sperisen C."/>
            <person name="Tritt A."/>
            <person name="Tisserant E."/>
            <person name="Crous P.W."/>
            <person name="Henrissat B."/>
            <person name="Nehls U."/>
            <person name="Egli S."/>
            <person name="Spatafora J.W."/>
            <person name="Grigoriev I.V."/>
            <person name="Martin F.M."/>
        </authorList>
    </citation>
    <scope>NUCLEOTIDE SEQUENCE [LARGE SCALE GENOMIC DNA]</scope>
    <source>
        <strain evidence="3 4">CBS 207.34</strain>
    </source>
</reference>
<dbReference type="PANTHER" id="PTHR24148">
    <property type="entry name" value="ANKYRIN REPEAT DOMAIN-CONTAINING PROTEIN 39 HOMOLOG-RELATED"/>
    <property type="match status" value="1"/>
</dbReference>
<feature type="region of interest" description="Disordered" evidence="1">
    <location>
        <begin position="1"/>
        <end position="29"/>
    </location>
</feature>
<feature type="domain" description="Heterokaryon incompatibility" evidence="2">
    <location>
        <begin position="91"/>
        <end position="163"/>
    </location>
</feature>